<gene>
    <name evidence="2" type="ORF">BJY26_002369</name>
</gene>
<keyword evidence="3" id="KW-1185">Reference proteome</keyword>
<dbReference type="EMBL" id="JACBZP010000001">
    <property type="protein sequence ID" value="NYI68063.1"/>
    <property type="molecule type" value="Genomic_DNA"/>
</dbReference>
<evidence type="ECO:0000313" key="2">
    <source>
        <dbReference type="EMBL" id="NYI68063.1"/>
    </source>
</evidence>
<dbReference type="AlphaFoldDB" id="A0A7Z0D3C2"/>
<dbReference type="Proteomes" id="UP000539111">
    <property type="component" value="Unassembled WGS sequence"/>
</dbReference>
<reference evidence="2 3" key="1">
    <citation type="submission" date="2020-07" db="EMBL/GenBank/DDBJ databases">
        <title>Sequencing the genomes of 1000 actinobacteria strains.</title>
        <authorList>
            <person name="Klenk H.-P."/>
        </authorList>
    </citation>
    <scope>NUCLEOTIDE SEQUENCE [LARGE SCALE GENOMIC DNA]</scope>
    <source>
        <strain evidence="2 3">DSM 26341</strain>
    </source>
</reference>
<comment type="caution">
    <text evidence="2">The sequence shown here is derived from an EMBL/GenBank/DDBJ whole genome shotgun (WGS) entry which is preliminary data.</text>
</comment>
<protein>
    <submittedName>
        <fullName evidence="2">Uncharacterized protein</fullName>
    </submittedName>
</protein>
<name>A0A7Z0D3C2_9MICO</name>
<organism evidence="2 3">
    <name type="scientific">Spelaeicoccus albus</name>
    <dbReference type="NCBI Taxonomy" id="1280376"/>
    <lineage>
        <taxon>Bacteria</taxon>
        <taxon>Bacillati</taxon>
        <taxon>Actinomycetota</taxon>
        <taxon>Actinomycetes</taxon>
        <taxon>Micrococcales</taxon>
        <taxon>Brevibacteriaceae</taxon>
        <taxon>Spelaeicoccus</taxon>
    </lineage>
</organism>
<proteinExistence type="predicted"/>
<evidence type="ECO:0000256" key="1">
    <source>
        <dbReference type="SAM" id="MobiDB-lite"/>
    </source>
</evidence>
<accession>A0A7Z0D3C2</accession>
<feature type="region of interest" description="Disordered" evidence="1">
    <location>
        <begin position="1"/>
        <end position="25"/>
    </location>
</feature>
<evidence type="ECO:0000313" key="3">
    <source>
        <dbReference type="Proteomes" id="UP000539111"/>
    </source>
</evidence>
<sequence length="70" mass="7606">MSSRSGSDRGAAPPKMVVRRRGGAPSLGLGAPPLADVIEVDQLTDRIRYFTSHFQKFQNIVGASEMLLTF</sequence>